<feature type="transmembrane region" description="Helical" evidence="6">
    <location>
        <begin position="391"/>
        <end position="410"/>
    </location>
</feature>
<feature type="transmembrane region" description="Helical" evidence="6">
    <location>
        <begin position="152"/>
        <end position="173"/>
    </location>
</feature>
<feature type="transmembrane region" description="Helical" evidence="6">
    <location>
        <begin position="61"/>
        <end position="79"/>
    </location>
</feature>
<dbReference type="InterPro" id="IPR002293">
    <property type="entry name" value="AA/rel_permease1"/>
</dbReference>
<reference evidence="7" key="1">
    <citation type="submission" date="2022-07" db="EMBL/GenBank/DDBJ databases">
        <title>Genome Sequence of Physisporinus lineatus.</title>
        <authorList>
            <person name="Buettner E."/>
        </authorList>
    </citation>
    <scope>NUCLEOTIDE SEQUENCE</scope>
    <source>
        <strain evidence="7">VT162</strain>
    </source>
</reference>
<feature type="transmembrane region" description="Helical" evidence="6">
    <location>
        <begin position="179"/>
        <end position="197"/>
    </location>
</feature>
<evidence type="ECO:0000256" key="5">
    <source>
        <dbReference type="ARBA" id="ARBA00023136"/>
    </source>
</evidence>
<dbReference type="GO" id="GO:0022857">
    <property type="term" value="F:transmembrane transporter activity"/>
    <property type="evidence" value="ECO:0007669"/>
    <property type="project" value="InterPro"/>
</dbReference>
<evidence type="ECO:0000256" key="6">
    <source>
        <dbReference type="SAM" id="Phobius"/>
    </source>
</evidence>
<keyword evidence="2" id="KW-0813">Transport</keyword>
<keyword evidence="8" id="KW-1185">Reference proteome</keyword>
<feature type="transmembrane region" description="Helical" evidence="6">
    <location>
        <begin position="458"/>
        <end position="478"/>
    </location>
</feature>
<feature type="transmembrane region" description="Helical" evidence="6">
    <location>
        <begin position="355"/>
        <end position="379"/>
    </location>
</feature>
<gene>
    <name evidence="7" type="ORF">NLI96_g3897</name>
</gene>
<dbReference type="Pfam" id="PF13520">
    <property type="entry name" value="AA_permease_2"/>
    <property type="match status" value="1"/>
</dbReference>
<evidence type="ECO:0000256" key="2">
    <source>
        <dbReference type="ARBA" id="ARBA00022448"/>
    </source>
</evidence>
<feature type="transmembrane region" description="Helical" evidence="6">
    <location>
        <begin position="34"/>
        <end position="55"/>
    </location>
</feature>
<evidence type="ECO:0008006" key="9">
    <source>
        <dbReference type="Google" id="ProtNLM"/>
    </source>
</evidence>
<proteinExistence type="predicted"/>
<evidence type="ECO:0000256" key="3">
    <source>
        <dbReference type="ARBA" id="ARBA00022692"/>
    </source>
</evidence>
<dbReference type="GO" id="GO:0016020">
    <property type="term" value="C:membrane"/>
    <property type="evidence" value="ECO:0007669"/>
    <property type="project" value="UniProtKB-SubCell"/>
</dbReference>
<feature type="transmembrane region" description="Helical" evidence="6">
    <location>
        <begin position="232"/>
        <end position="249"/>
    </location>
</feature>
<dbReference type="AlphaFoldDB" id="A0AAD5YKE4"/>
<name>A0AAD5YKE4_9APHY</name>
<dbReference type="Gene3D" id="1.20.1740.10">
    <property type="entry name" value="Amino acid/polyamine transporter I"/>
    <property type="match status" value="1"/>
</dbReference>
<evidence type="ECO:0000313" key="7">
    <source>
        <dbReference type="EMBL" id="KAJ3486897.1"/>
    </source>
</evidence>
<keyword evidence="5 6" id="KW-0472">Membrane</keyword>
<comment type="subcellular location">
    <subcellularLocation>
        <location evidence="1">Membrane</location>
        <topology evidence="1">Multi-pass membrane protein</topology>
    </subcellularLocation>
</comment>
<organism evidence="7 8">
    <name type="scientific">Meripilus lineatus</name>
    <dbReference type="NCBI Taxonomy" id="2056292"/>
    <lineage>
        <taxon>Eukaryota</taxon>
        <taxon>Fungi</taxon>
        <taxon>Dikarya</taxon>
        <taxon>Basidiomycota</taxon>
        <taxon>Agaricomycotina</taxon>
        <taxon>Agaricomycetes</taxon>
        <taxon>Polyporales</taxon>
        <taxon>Meripilaceae</taxon>
        <taxon>Meripilus</taxon>
    </lineage>
</organism>
<evidence type="ECO:0000256" key="1">
    <source>
        <dbReference type="ARBA" id="ARBA00004141"/>
    </source>
</evidence>
<dbReference type="EMBL" id="JANAWD010000107">
    <property type="protein sequence ID" value="KAJ3486897.1"/>
    <property type="molecule type" value="Genomic_DNA"/>
</dbReference>
<evidence type="ECO:0000256" key="4">
    <source>
        <dbReference type="ARBA" id="ARBA00022989"/>
    </source>
</evidence>
<feature type="transmembrane region" description="Helical" evidence="6">
    <location>
        <begin position="116"/>
        <end position="140"/>
    </location>
</feature>
<keyword evidence="3 6" id="KW-0812">Transmembrane</keyword>
<dbReference type="Proteomes" id="UP001212997">
    <property type="component" value="Unassembled WGS sequence"/>
</dbReference>
<feature type="transmembrane region" description="Helical" evidence="6">
    <location>
        <begin position="422"/>
        <end position="446"/>
    </location>
</feature>
<keyword evidence="4 6" id="KW-1133">Transmembrane helix</keyword>
<dbReference type="PANTHER" id="PTHR45649:SF26">
    <property type="entry name" value="OS04G0435100 PROTEIN"/>
    <property type="match status" value="1"/>
</dbReference>
<dbReference type="PIRSF" id="PIRSF006060">
    <property type="entry name" value="AA_transporter"/>
    <property type="match status" value="1"/>
</dbReference>
<dbReference type="PANTHER" id="PTHR45649">
    <property type="entry name" value="AMINO-ACID PERMEASE BAT1"/>
    <property type="match status" value="1"/>
</dbReference>
<feature type="transmembrane region" description="Helical" evidence="6">
    <location>
        <begin position="261"/>
        <end position="284"/>
    </location>
</feature>
<protein>
    <recommendedName>
        <fullName evidence="9">APC amino acid permease</fullName>
    </recommendedName>
</protein>
<accession>A0AAD5YKE4</accession>
<sequence length="526" mass="56433">MSEESNVNMAKRDADEAELARMGYKQELRRDLSLLQNFGVSFSIISVITGVPSLFLYGLNTGGPAVMVWGWVVVCLAMAEVCSAHPTSGGPYFWAAMLSPPEYAAFASWITGWFNLLGQVAVTTGISFAAATFISTAATLGTDFEPTAKTNIGVYAAVLVAQGLINTFGVHILGYLNNISVWWHAVGTTALVIAILAKAPTHQTGKWVFQTFIDNTAATSDSVGWGQRASNAYVVIIGILMAQYTLTGFDAATHNAAMSGSIGIVMAIGVSAVLGWFLILGLLFSIQDLDGTISSSTGQPVAQIFLDTVGERGAIVLMVIVYRMMYAFARDGGIPGHKFFHKVDAKRKSPVRTSLPSLGSSVAFAAATSIATIGLYISYGTYYPTALTPPPALSHLLSMDIAIPIALRLVNRKTFVRGPFHLGAFSYPAAFLAVTWICFISIVFMLPQLNPVDSQTLNYAPVAVGIVIVYSLGFWLLSARTWFTGPIKQIQAEESGVDVMSPGEFEKAQSLEKVRIVDRTSVTERA</sequence>
<evidence type="ECO:0000313" key="8">
    <source>
        <dbReference type="Proteomes" id="UP001212997"/>
    </source>
</evidence>
<comment type="caution">
    <text evidence="7">The sequence shown here is derived from an EMBL/GenBank/DDBJ whole genome shotgun (WGS) entry which is preliminary data.</text>
</comment>